<keyword evidence="2" id="KW-1185">Reference proteome</keyword>
<organism evidence="1 2">
    <name type="scientific">Hypothenemus hampei</name>
    <name type="common">Coffee berry borer</name>
    <dbReference type="NCBI Taxonomy" id="57062"/>
    <lineage>
        <taxon>Eukaryota</taxon>
        <taxon>Metazoa</taxon>
        <taxon>Ecdysozoa</taxon>
        <taxon>Arthropoda</taxon>
        <taxon>Hexapoda</taxon>
        <taxon>Insecta</taxon>
        <taxon>Pterygota</taxon>
        <taxon>Neoptera</taxon>
        <taxon>Endopterygota</taxon>
        <taxon>Coleoptera</taxon>
        <taxon>Polyphaga</taxon>
        <taxon>Cucujiformia</taxon>
        <taxon>Curculionidae</taxon>
        <taxon>Scolytinae</taxon>
        <taxon>Hypothenemus</taxon>
    </lineage>
</organism>
<name>A0ABD1F0V5_HYPHA</name>
<dbReference type="AlphaFoldDB" id="A0ABD1F0V5"/>
<dbReference type="EMBL" id="JBDJPC010000003">
    <property type="protein sequence ID" value="KAL1508892.1"/>
    <property type="molecule type" value="Genomic_DNA"/>
</dbReference>
<evidence type="ECO:0000313" key="2">
    <source>
        <dbReference type="Proteomes" id="UP001566132"/>
    </source>
</evidence>
<comment type="caution">
    <text evidence="1">The sequence shown here is derived from an EMBL/GenBank/DDBJ whole genome shotgun (WGS) entry which is preliminary data.</text>
</comment>
<protein>
    <submittedName>
        <fullName evidence="1">Uncharacterized protein</fullName>
    </submittedName>
</protein>
<dbReference type="Proteomes" id="UP001566132">
    <property type="component" value="Unassembled WGS sequence"/>
</dbReference>
<accession>A0ABD1F0V5</accession>
<reference evidence="1 2" key="1">
    <citation type="submission" date="2024-05" db="EMBL/GenBank/DDBJ databases">
        <title>Genetic variation in Jamaican populations of the coffee berry borer (Hypothenemus hampei).</title>
        <authorList>
            <person name="Errbii M."/>
            <person name="Myrie A."/>
        </authorList>
    </citation>
    <scope>NUCLEOTIDE SEQUENCE [LARGE SCALE GENOMIC DNA]</scope>
    <source>
        <strain evidence="1">JA-Hopewell-2020-01-JO</strain>
        <tissue evidence="1">Whole body</tissue>
    </source>
</reference>
<proteinExistence type="predicted"/>
<evidence type="ECO:0000313" key="1">
    <source>
        <dbReference type="EMBL" id="KAL1508892.1"/>
    </source>
</evidence>
<gene>
    <name evidence="1" type="ORF">ABEB36_003712</name>
</gene>
<sequence>MDQDSMTKKFGVNLAHLQTLWEFQRCLKNRKHQAVSNMEFEGRVEMSYKNSEFEWFLITIENMNITFKVENDEFGDKLQLNSRRIKHYVKVGNIVTLVFRSPHWIFGNEVKLKFNNEEMEELFLIIATPHANTDSDAPSLTPSDQDS</sequence>